<feature type="region of interest" description="Disordered" evidence="1">
    <location>
        <begin position="1"/>
        <end position="21"/>
    </location>
</feature>
<evidence type="ECO:0000313" key="3">
    <source>
        <dbReference type="Proteomes" id="UP001219355"/>
    </source>
</evidence>
<evidence type="ECO:0000313" key="2">
    <source>
        <dbReference type="EMBL" id="WEW59873.1"/>
    </source>
</evidence>
<dbReference type="AlphaFoldDB" id="A0AAF0DKJ6"/>
<feature type="region of interest" description="Disordered" evidence="1">
    <location>
        <begin position="219"/>
        <end position="242"/>
    </location>
</feature>
<keyword evidence="3" id="KW-1185">Reference proteome</keyword>
<feature type="compositionally biased region" description="Basic residues" evidence="1">
    <location>
        <begin position="106"/>
        <end position="115"/>
    </location>
</feature>
<name>A0AAF0DKJ6_9EURO</name>
<dbReference type="Proteomes" id="UP001219355">
    <property type="component" value="Chromosome 3"/>
</dbReference>
<organism evidence="2 3">
    <name type="scientific">Emydomyces testavorans</name>
    <dbReference type="NCBI Taxonomy" id="2070801"/>
    <lineage>
        <taxon>Eukaryota</taxon>
        <taxon>Fungi</taxon>
        <taxon>Dikarya</taxon>
        <taxon>Ascomycota</taxon>
        <taxon>Pezizomycotina</taxon>
        <taxon>Eurotiomycetes</taxon>
        <taxon>Eurotiomycetidae</taxon>
        <taxon>Onygenales</taxon>
        <taxon>Nannizziopsiaceae</taxon>
        <taxon>Emydomyces</taxon>
    </lineage>
</organism>
<gene>
    <name evidence="2" type="ORF">PRK78_005354</name>
</gene>
<proteinExistence type="predicted"/>
<feature type="compositionally biased region" description="Basic and acidic residues" evidence="1">
    <location>
        <begin position="270"/>
        <end position="283"/>
    </location>
</feature>
<reference evidence="2" key="1">
    <citation type="submission" date="2023-03" db="EMBL/GenBank/DDBJ databases">
        <title>Emydomyces testavorans Genome Sequence.</title>
        <authorList>
            <person name="Hoyer L."/>
        </authorList>
    </citation>
    <scope>NUCLEOTIDE SEQUENCE</scope>
    <source>
        <strain evidence="2">16-2883</strain>
    </source>
</reference>
<feature type="region of interest" description="Disordered" evidence="1">
    <location>
        <begin position="254"/>
        <end position="283"/>
    </location>
</feature>
<dbReference type="EMBL" id="CP120629">
    <property type="protein sequence ID" value="WEW59873.1"/>
    <property type="molecule type" value="Genomic_DNA"/>
</dbReference>
<evidence type="ECO:0000256" key="1">
    <source>
        <dbReference type="SAM" id="MobiDB-lite"/>
    </source>
</evidence>
<sequence>MASRFESFDRPIASRLAGAPEPQYVENASAKPAGSRLGFRLFLSAPRKASQLPWSIRSGTPATTGLMADPTASPNVIPRNSGVGQTQDQRNQSTPSGYGGSTMASSRRRRTVGWMRPSRKRRRVVAGKKFRLSPGFKTREAKGKMDPYGNRQLCFAEVDHPIPVRFARDEEIASGDTETNTRNHHITCPPPAYGLWRGSMRIDPNMIYWQRVDRRTSEGAVNSSPIAETRPPTANRPPSYISDDGVQYVVDIQPRSHVRPPSPVQMLDAPSRHSSERNRNQMA</sequence>
<feature type="compositionally biased region" description="Polar residues" evidence="1">
    <location>
        <begin position="82"/>
        <end position="96"/>
    </location>
</feature>
<accession>A0AAF0DKJ6</accession>
<feature type="region of interest" description="Disordered" evidence="1">
    <location>
        <begin position="54"/>
        <end position="115"/>
    </location>
</feature>
<protein>
    <submittedName>
        <fullName evidence="2">Uncharacterized protein</fullName>
    </submittedName>
</protein>